<dbReference type="EMBL" id="CM042880">
    <property type="protein sequence ID" value="KAI4389087.1"/>
    <property type="molecule type" value="Genomic_DNA"/>
</dbReference>
<name>A0ACB9SEA3_9MYRT</name>
<gene>
    <name evidence="1" type="ORF">MLD38_001351</name>
</gene>
<organism evidence="1 2">
    <name type="scientific">Melastoma candidum</name>
    <dbReference type="NCBI Taxonomy" id="119954"/>
    <lineage>
        <taxon>Eukaryota</taxon>
        <taxon>Viridiplantae</taxon>
        <taxon>Streptophyta</taxon>
        <taxon>Embryophyta</taxon>
        <taxon>Tracheophyta</taxon>
        <taxon>Spermatophyta</taxon>
        <taxon>Magnoliopsida</taxon>
        <taxon>eudicotyledons</taxon>
        <taxon>Gunneridae</taxon>
        <taxon>Pentapetalae</taxon>
        <taxon>rosids</taxon>
        <taxon>malvids</taxon>
        <taxon>Myrtales</taxon>
        <taxon>Melastomataceae</taxon>
        <taxon>Melastomatoideae</taxon>
        <taxon>Melastomateae</taxon>
        <taxon>Melastoma</taxon>
    </lineage>
</organism>
<sequence>MKAWVYEEYGDAAKVLKMVSGADVPEPRHDQVLVKVIAAALNPTDAKRTRGYKSTPLPAIPGHDVAGVVVKVGRNVTKFAIGDEVYGDVNENKPGQVPNQQGSLAEYTCVDERLLAIKPKSLSFGEAASLPLAIETAFQGLERIGFRAGQSILVLGGAGGVGSLVIQLAKVVFGASRVAATSSTSKLGLLKELGADLALDYTKEELDDLPEKFDAIFDTVGESEKGLKVMKEGGKGVTISGEASSPSVFLTVIVSDGTILEKLNPYIERGEIRPIIDPESPFTFSNVIGGFARLKTGRAAGKVVVYPVP</sequence>
<reference evidence="2" key="1">
    <citation type="journal article" date="2023" name="Front. Plant Sci.">
        <title>Chromosomal-level genome assembly of Melastoma candidum provides insights into trichome evolution.</title>
        <authorList>
            <person name="Zhong Y."/>
            <person name="Wu W."/>
            <person name="Sun C."/>
            <person name="Zou P."/>
            <person name="Liu Y."/>
            <person name="Dai S."/>
            <person name="Zhou R."/>
        </authorList>
    </citation>
    <scope>NUCLEOTIDE SEQUENCE [LARGE SCALE GENOMIC DNA]</scope>
</reference>
<accession>A0ACB9SEA3</accession>
<protein>
    <submittedName>
        <fullName evidence="1">Uncharacterized protein</fullName>
    </submittedName>
</protein>
<evidence type="ECO:0000313" key="2">
    <source>
        <dbReference type="Proteomes" id="UP001057402"/>
    </source>
</evidence>
<evidence type="ECO:0000313" key="1">
    <source>
        <dbReference type="EMBL" id="KAI4389087.1"/>
    </source>
</evidence>
<dbReference type="Proteomes" id="UP001057402">
    <property type="component" value="Chromosome 1"/>
</dbReference>
<keyword evidence="2" id="KW-1185">Reference proteome</keyword>
<proteinExistence type="predicted"/>
<comment type="caution">
    <text evidence="1">The sequence shown here is derived from an EMBL/GenBank/DDBJ whole genome shotgun (WGS) entry which is preliminary data.</text>
</comment>